<dbReference type="AlphaFoldDB" id="A0A9D1T2T8"/>
<comment type="caution">
    <text evidence="2">The sequence shown here is derived from an EMBL/GenBank/DDBJ whole genome shotgun (WGS) entry which is preliminary data.</text>
</comment>
<keyword evidence="1" id="KW-0812">Transmembrane</keyword>
<evidence type="ECO:0000313" key="2">
    <source>
        <dbReference type="EMBL" id="HIV09341.1"/>
    </source>
</evidence>
<proteinExistence type="predicted"/>
<dbReference type="PANTHER" id="PTHR30188">
    <property type="entry name" value="ABC TRANSPORTER PERMEASE PROTEIN-RELATED"/>
    <property type="match status" value="1"/>
</dbReference>
<keyword evidence="1" id="KW-0472">Membrane</keyword>
<feature type="transmembrane region" description="Helical" evidence="1">
    <location>
        <begin position="105"/>
        <end position="127"/>
    </location>
</feature>
<sequence>MTVLHEPAPDAVRALFAAVGRTARLVGAALAGLPAVLARRDGRRTLARQLFIVGVGTLAVATVVALFTGMILSLQLGIAFRQLSLEGMVATTMSYAMLREMGPFMTGIILAACVGSAMAAQLGTMTVNDEIAALEMMSVDPVRFLVAPRLWAMTLMAPLLSFYTCVLAFLGGALVGNTQLNIPFLQFIQGVLEAAELKDLYVGLLKAAVFGVLVSGISCAVGFATTQGAAGVGASTRRAVIYSFLAILIGGYFITRCFYVL</sequence>
<keyword evidence="1" id="KW-1133">Transmembrane helix</keyword>
<gene>
    <name evidence="2" type="ORF">IAC79_04425</name>
</gene>
<dbReference type="GO" id="GO:0005548">
    <property type="term" value="F:phospholipid transporter activity"/>
    <property type="evidence" value="ECO:0007669"/>
    <property type="project" value="TreeGrafter"/>
</dbReference>
<feature type="transmembrane region" description="Helical" evidence="1">
    <location>
        <begin position="207"/>
        <end position="227"/>
    </location>
</feature>
<feature type="transmembrane region" description="Helical" evidence="1">
    <location>
        <begin position="12"/>
        <end position="38"/>
    </location>
</feature>
<organism evidence="2 3">
    <name type="scientific">Candidatus Spyradenecus faecavium</name>
    <dbReference type="NCBI Taxonomy" id="2840947"/>
    <lineage>
        <taxon>Bacteria</taxon>
        <taxon>Pseudomonadati</taxon>
        <taxon>Lentisphaerota</taxon>
        <taxon>Lentisphaeria</taxon>
        <taxon>Lentisphaerales</taxon>
        <taxon>Lentisphaeraceae</taxon>
        <taxon>Lentisphaeraceae incertae sedis</taxon>
        <taxon>Candidatus Spyradenecus</taxon>
    </lineage>
</organism>
<accession>A0A9D1T2T8</accession>
<reference evidence="2" key="1">
    <citation type="submission" date="2020-10" db="EMBL/GenBank/DDBJ databases">
        <authorList>
            <person name="Gilroy R."/>
        </authorList>
    </citation>
    <scope>NUCLEOTIDE SEQUENCE</scope>
    <source>
        <strain evidence="2">35461</strain>
    </source>
</reference>
<evidence type="ECO:0000313" key="3">
    <source>
        <dbReference type="Proteomes" id="UP000886845"/>
    </source>
</evidence>
<feature type="transmembrane region" description="Helical" evidence="1">
    <location>
        <begin position="78"/>
        <end position="98"/>
    </location>
</feature>
<dbReference type="GO" id="GO:0043190">
    <property type="term" value="C:ATP-binding cassette (ABC) transporter complex"/>
    <property type="evidence" value="ECO:0007669"/>
    <property type="project" value="InterPro"/>
</dbReference>
<protein>
    <submittedName>
        <fullName evidence="2">ABC transporter permease</fullName>
    </submittedName>
</protein>
<dbReference type="InterPro" id="IPR030802">
    <property type="entry name" value="Permease_MalE"/>
</dbReference>
<feature type="transmembrane region" description="Helical" evidence="1">
    <location>
        <begin position="150"/>
        <end position="175"/>
    </location>
</feature>
<dbReference type="Proteomes" id="UP000886845">
    <property type="component" value="Unassembled WGS sequence"/>
</dbReference>
<feature type="transmembrane region" description="Helical" evidence="1">
    <location>
        <begin position="50"/>
        <end position="72"/>
    </location>
</feature>
<dbReference type="Pfam" id="PF02405">
    <property type="entry name" value="MlaE"/>
    <property type="match status" value="1"/>
</dbReference>
<name>A0A9D1T2T8_9BACT</name>
<feature type="transmembrane region" description="Helical" evidence="1">
    <location>
        <begin position="239"/>
        <end position="259"/>
    </location>
</feature>
<reference evidence="2" key="2">
    <citation type="journal article" date="2021" name="PeerJ">
        <title>Extensive microbial diversity within the chicken gut microbiome revealed by metagenomics and culture.</title>
        <authorList>
            <person name="Gilroy R."/>
            <person name="Ravi A."/>
            <person name="Getino M."/>
            <person name="Pursley I."/>
            <person name="Horton D.L."/>
            <person name="Alikhan N.F."/>
            <person name="Baker D."/>
            <person name="Gharbi K."/>
            <person name="Hall N."/>
            <person name="Watson M."/>
            <person name="Adriaenssens E.M."/>
            <person name="Foster-Nyarko E."/>
            <person name="Jarju S."/>
            <person name="Secka A."/>
            <person name="Antonio M."/>
            <person name="Oren A."/>
            <person name="Chaudhuri R.R."/>
            <person name="La Ragione R."/>
            <person name="Hildebrand F."/>
            <person name="Pallen M.J."/>
        </authorList>
    </citation>
    <scope>NUCLEOTIDE SEQUENCE</scope>
    <source>
        <strain evidence="2">35461</strain>
    </source>
</reference>
<dbReference type="EMBL" id="DVOR01000140">
    <property type="protein sequence ID" value="HIV09341.1"/>
    <property type="molecule type" value="Genomic_DNA"/>
</dbReference>
<evidence type="ECO:0000256" key="1">
    <source>
        <dbReference type="SAM" id="Phobius"/>
    </source>
</evidence>
<dbReference type="PANTHER" id="PTHR30188:SF4">
    <property type="entry name" value="PROTEIN TRIGALACTOSYLDIACYLGLYCEROL 1, CHLOROPLASTIC"/>
    <property type="match status" value="1"/>
</dbReference>